<name>A0A649VV95_9CAUD</name>
<sequence length="158" mass="17345">MTTAPTDNRPESVEDMTDSIHDGDLSFAVLTVHDLPRIARVPGALAALGILLDALRNDTGDRGTETTEARRGVVVTDVANSGVISVKQPFTDAEGARQLATAQERYDRGRVLYQEYLDLLGDDGAGHRGDLDEFATKHRYTWAYYLRREGIPSPTEAK</sequence>
<evidence type="ECO:0000313" key="1">
    <source>
        <dbReference type="EMBL" id="QGJ95829.1"/>
    </source>
</evidence>
<dbReference type="Pfam" id="PF24211">
    <property type="entry name" value="DUF7432"/>
    <property type="match status" value="1"/>
</dbReference>
<evidence type="ECO:0000313" key="2">
    <source>
        <dbReference type="Proteomes" id="UP000425480"/>
    </source>
</evidence>
<protein>
    <submittedName>
        <fullName evidence="1">Uncharacterized protein</fullName>
    </submittedName>
</protein>
<reference evidence="1 2" key="1">
    <citation type="submission" date="2019-10" db="EMBL/GenBank/DDBJ databases">
        <authorList>
            <person name="Case Z.W."/>
            <person name="Garlena R.A."/>
            <person name="Russell D.A."/>
            <person name="Pope W.H."/>
            <person name="Jacobs-Sera D."/>
            <person name="Hatfull G.F."/>
        </authorList>
    </citation>
    <scope>NUCLEOTIDE SEQUENCE [LARGE SCALE GENOMIC DNA]</scope>
</reference>
<dbReference type="Proteomes" id="UP000425480">
    <property type="component" value="Segment"/>
</dbReference>
<gene>
    <name evidence="1" type="primary">43</name>
    <name evidence="1" type="ORF">SEA_EMOORE_43</name>
</gene>
<dbReference type="KEGG" id="vg:63026898"/>
<proteinExistence type="predicted"/>
<accession>A0A649VV95</accession>
<organism evidence="1 2">
    <name type="scientific">Gordonia phage EMoore</name>
    <dbReference type="NCBI Taxonomy" id="2656534"/>
    <lineage>
        <taxon>Viruses</taxon>
        <taxon>Duplodnaviria</taxon>
        <taxon>Heunggongvirae</taxon>
        <taxon>Uroviricota</taxon>
        <taxon>Caudoviricetes</taxon>
        <taxon>Stackebrandtviridae</taxon>
        <taxon>Schenleyvirinae</taxon>
        <taxon>Leonardvirus</taxon>
        <taxon>Leonardvirus emoore</taxon>
    </lineage>
</organism>
<dbReference type="RefSeq" id="YP_010002349.1">
    <property type="nucleotide sequence ID" value="NC_053243.1"/>
</dbReference>
<dbReference type="InterPro" id="IPR055855">
    <property type="entry name" value="DUF7432"/>
</dbReference>
<dbReference type="EMBL" id="MN586047">
    <property type="protein sequence ID" value="QGJ95829.1"/>
    <property type="molecule type" value="Genomic_DNA"/>
</dbReference>
<dbReference type="GeneID" id="63026898"/>
<keyword evidence="2" id="KW-1185">Reference proteome</keyword>